<dbReference type="InterPro" id="IPR052039">
    <property type="entry name" value="Caspase-related_regulators"/>
</dbReference>
<feature type="domain" description="Peptidase C14 caspase" evidence="2">
    <location>
        <begin position="22"/>
        <end position="138"/>
    </location>
</feature>
<gene>
    <name evidence="3" type="ORF">Vbra_22729</name>
</gene>
<name>A0A0G4GE30_VITBC</name>
<evidence type="ECO:0000256" key="1">
    <source>
        <dbReference type="SAM" id="MobiDB-lite"/>
    </source>
</evidence>
<sequence>MSCEEPEICLGLKGYESERRGKRALIIANRGSHDRRLPASHPDAQLVALHLSSLDFTVQVLTDRMTAAMRDDLDRFVATVQPDDVALFYFTGLGSQKHDGTTLLHGIDSPFEVSTLLPQAPLTGYLTLDYVAQRLSDRVSRNGSSPPPEACGPSVVVIDGHSPSPSAALPDWKVSYGLGLTAKVAQSSPVGGDRCCTPHNPPASLLRCQETATRPPETRMVTPVDGSPADRRNLRPCTPIQIPIPPSLLSPPVQPTDRIVGFSTEALRHAFPNKCANEVSLVRHVSPLWGEPGRPLSHFRPGLMPDADIARNRRLAVLLSHMPNRGLVCGTGGEGDGGDGTSLFAKAVVDWFGNGHNLTLRFALEAAVRQVLDESGRRCKPCLLIGSNLDSVMI</sequence>
<proteinExistence type="predicted"/>
<accession>A0A0G4GE30</accession>
<dbReference type="EMBL" id="CDMY01000638">
    <property type="protein sequence ID" value="CEM27685.1"/>
    <property type="molecule type" value="Genomic_DNA"/>
</dbReference>
<evidence type="ECO:0000313" key="3">
    <source>
        <dbReference type="EMBL" id="CEM27685.1"/>
    </source>
</evidence>
<dbReference type="Proteomes" id="UP000041254">
    <property type="component" value="Unassembled WGS sequence"/>
</dbReference>
<organism evidence="3 4">
    <name type="scientific">Vitrella brassicaformis (strain CCMP3155)</name>
    <dbReference type="NCBI Taxonomy" id="1169540"/>
    <lineage>
        <taxon>Eukaryota</taxon>
        <taxon>Sar</taxon>
        <taxon>Alveolata</taxon>
        <taxon>Colpodellida</taxon>
        <taxon>Vitrellaceae</taxon>
        <taxon>Vitrella</taxon>
    </lineage>
</organism>
<dbReference type="VEuPathDB" id="CryptoDB:Vbra_22729"/>
<dbReference type="SUPFAM" id="SSF52129">
    <property type="entry name" value="Caspase-like"/>
    <property type="match status" value="1"/>
</dbReference>
<evidence type="ECO:0000313" key="4">
    <source>
        <dbReference type="Proteomes" id="UP000041254"/>
    </source>
</evidence>
<reference evidence="3 4" key="1">
    <citation type="submission" date="2014-11" db="EMBL/GenBank/DDBJ databases">
        <authorList>
            <person name="Zhu J."/>
            <person name="Qi W."/>
            <person name="Song R."/>
        </authorList>
    </citation>
    <scope>NUCLEOTIDE SEQUENCE [LARGE SCALE GENOMIC DNA]</scope>
</reference>
<dbReference type="InParanoid" id="A0A0G4GE30"/>
<dbReference type="GO" id="GO:0006508">
    <property type="term" value="P:proteolysis"/>
    <property type="evidence" value="ECO:0007669"/>
    <property type="project" value="InterPro"/>
</dbReference>
<dbReference type="Gene3D" id="3.40.50.1460">
    <property type="match status" value="1"/>
</dbReference>
<dbReference type="GO" id="GO:0004197">
    <property type="term" value="F:cysteine-type endopeptidase activity"/>
    <property type="evidence" value="ECO:0007669"/>
    <property type="project" value="InterPro"/>
</dbReference>
<evidence type="ECO:0000259" key="2">
    <source>
        <dbReference type="Pfam" id="PF00656"/>
    </source>
</evidence>
<dbReference type="Pfam" id="PF00656">
    <property type="entry name" value="Peptidase_C14"/>
    <property type="match status" value="1"/>
</dbReference>
<dbReference type="PANTHER" id="PTHR22576">
    <property type="entry name" value="MUCOSA ASSOCIATED LYMPHOID TISSUE LYMPHOMA TRANSLOCATION PROTEIN 1/PARACASPASE"/>
    <property type="match status" value="1"/>
</dbReference>
<protein>
    <recommendedName>
        <fullName evidence="2">Peptidase C14 caspase domain-containing protein</fullName>
    </recommendedName>
</protein>
<keyword evidence="4" id="KW-1185">Reference proteome</keyword>
<dbReference type="AlphaFoldDB" id="A0A0G4GE30"/>
<dbReference type="InterPro" id="IPR029030">
    <property type="entry name" value="Caspase-like_dom_sf"/>
</dbReference>
<feature type="region of interest" description="Disordered" evidence="1">
    <location>
        <begin position="213"/>
        <end position="233"/>
    </location>
</feature>
<dbReference type="PANTHER" id="PTHR22576:SF37">
    <property type="entry name" value="MUCOSA-ASSOCIATED LYMPHOID TISSUE LYMPHOMA TRANSLOCATION PROTEIN 1"/>
    <property type="match status" value="1"/>
</dbReference>
<dbReference type="InterPro" id="IPR011600">
    <property type="entry name" value="Pept_C14_caspase"/>
</dbReference>